<reference evidence="1" key="1">
    <citation type="submission" date="2018-05" db="EMBL/GenBank/DDBJ databases">
        <authorList>
            <person name="Lanie J.A."/>
            <person name="Ng W.-L."/>
            <person name="Kazmierczak K.M."/>
            <person name="Andrzejewski T.M."/>
            <person name="Davidsen T.M."/>
            <person name="Wayne K.J."/>
            <person name="Tettelin H."/>
            <person name="Glass J.I."/>
            <person name="Rusch D."/>
            <person name="Podicherti R."/>
            <person name="Tsui H.-C.T."/>
            <person name="Winkler M.E."/>
        </authorList>
    </citation>
    <scope>NUCLEOTIDE SEQUENCE</scope>
</reference>
<organism evidence="1">
    <name type="scientific">marine metagenome</name>
    <dbReference type="NCBI Taxonomy" id="408172"/>
    <lineage>
        <taxon>unclassified sequences</taxon>
        <taxon>metagenomes</taxon>
        <taxon>ecological metagenomes</taxon>
    </lineage>
</organism>
<sequence>MILIIIGCLGILTFIFSIYLYKDLTSHKYRLEKQTSFLITSIIGFITNFFD</sequence>
<dbReference type="EMBL" id="UINC01040841">
    <property type="protein sequence ID" value="SVB41281.1"/>
    <property type="molecule type" value="Genomic_DNA"/>
</dbReference>
<feature type="non-terminal residue" evidence="1">
    <location>
        <position position="51"/>
    </location>
</feature>
<protein>
    <submittedName>
        <fullName evidence="1">Uncharacterized protein</fullName>
    </submittedName>
</protein>
<proteinExistence type="predicted"/>
<dbReference type="AlphaFoldDB" id="A0A382DU63"/>
<name>A0A382DU63_9ZZZZ</name>
<gene>
    <name evidence="1" type="ORF">METZ01_LOCUS194135</name>
</gene>
<evidence type="ECO:0000313" key="1">
    <source>
        <dbReference type="EMBL" id="SVB41281.1"/>
    </source>
</evidence>
<accession>A0A382DU63</accession>